<dbReference type="SMART" id="SM00700">
    <property type="entry name" value="JHBP"/>
    <property type="match status" value="1"/>
</dbReference>
<reference evidence="5 6" key="1">
    <citation type="submission" date="2017-07" db="EMBL/GenBank/DDBJ databases">
        <authorList>
            <person name="Talla V."/>
            <person name="Backstrom N."/>
        </authorList>
    </citation>
    <scope>NUCLEOTIDE SEQUENCE [LARGE SCALE GENOMIC DNA]</scope>
</reference>
<evidence type="ECO:0000256" key="2">
    <source>
        <dbReference type="ARBA" id="ARBA00023108"/>
    </source>
</evidence>
<evidence type="ECO:0000313" key="6">
    <source>
        <dbReference type="Proteomes" id="UP000324832"/>
    </source>
</evidence>
<dbReference type="GO" id="GO:0007623">
    <property type="term" value="P:circadian rhythm"/>
    <property type="evidence" value="ECO:0007669"/>
    <property type="project" value="UniProtKB-ARBA"/>
</dbReference>
<proteinExistence type="inferred from homology"/>
<dbReference type="Gene3D" id="3.15.10.30">
    <property type="entry name" value="Haemolymph juvenile hormone binding protein"/>
    <property type="match status" value="1"/>
</dbReference>
<evidence type="ECO:0000313" key="5">
    <source>
        <dbReference type="EMBL" id="VVC96903.1"/>
    </source>
</evidence>
<dbReference type="Proteomes" id="UP000324832">
    <property type="component" value="Unassembled WGS sequence"/>
</dbReference>
<sequence length="238" mass="25915">MRGFLCTVALVSCAVSSLAGTLPPFLKACSASDPQLNQCVEKVIAEGGSSFAQGIPELGIASLDPVYLGKVLVDNPALKLTFEDTVVTGLGGFRVNSYRIDTEKGKAVLDFTANVTLKANYDMDGQVLILPIKGNGQARIKITNLNIVIKYDYKTINGFWTVTGYKDSYKMDRAQFKFTNLFGGNKELAATTLSFLNQSWDVIMQEIAPPAIEQIIDRCVEEVKKLFSAVPATELLTQ</sequence>
<name>A0A5E4QHD0_9NEOP</name>
<feature type="chain" id="PRO_5022728800" description="Haemolymph juvenile hormone binding protein" evidence="4">
    <location>
        <begin position="20"/>
        <end position="238"/>
    </location>
</feature>
<protein>
    <recommendedName>
        <fullName evidence="7">Haemolymph juvenile hormone binding protein</fullName>
    </recommendedName>
</protein>
<evidence type="ECO:0008006" key="7">
    <source>
        <dbReference type="Google" id="ProtNLM"/>
    </source>
</evidence>
<evidence type="ECO:0000256" key="3">
    <source>
        <dbReference type="ARBA" id="ARBA00060902"/>
    </source>
</evidence>
<organism evidence="5 6">
    <name type="scientific">Leptidea sinapis</name>
    <dbReference type="NCBI Taxonomy" id="189913"/>
    <lineage>
        <taxon>Eukaryota</taxon>
        <taxon>Metazoa</taxon>
        <taxon>Ecdysozoa</taxon>
        <taxon>Arthropoda</taxon>
        <taxon>Hexapoda</taxon>
        <taxon>Insecta</taxon>
        <taxon>Pterygota</taxon>
        <taxon>Neoptera</taxon>
        <taxon>Endopterygota</taxon>
        <taxon>Lepidoptera</taxon>
        <taxon>Glossata</taxon>
        <taxon>Ditrysia</taxon>
        <taxon>Papilionoidea</taxon>
        <taxon>Pieridae</taxon>
        <taxon>Dismorphiinae</taxon>
        <taxon>Leptidea</taxon>
    </lineage>
</organism>
<dbReference type="PANTHER" id="PTHR11008">
    <property type="entry name" value="PROTEIN TAKEOUT-LIKE PROTEIN"/>
    <property type="match status" value="1"/>
</dbReference>
<accession>A0A5E4QHD0</accession>
<keyword evidence="2" id="KW-0090">Biological rhythms</keyword>
<evidence type="ECO:0000256" key="4">
    <source>
        <dbReference type="SAM" id="SignalP"/>
    </source>
</evidence>
<dbReference type="Pfam" id="PF06585">
    <property type="entry name" value="JHBP"/>
    <property type="match status" value="1"/>
</dbReference>
<dbReference type="FunFam" id="3.15.10.30:FF:000001">
    <property type="entry name" value="Takeout-like protein 1"/>
    <property type="match status" value="1"/>
</dbReference>
<keyword evidence="6" id="KW-1185">Reference proteome</keyword>
<feature type="signal peptide" evidence="4">
    <location>
        <begin position="1"/>
        <end position="19"/>
    </location>
</feature>
<dbReference type="AlphaFoldDB" id="A0A5E4QHD0"/>
<gene>
    <name evidence="5" type="ORF">LSINAPIS_LOCUS8301</name>
</gene>
<keyword evidence="1 4" id="KW-0732">Signal</keyword>
<dbReference type="PANTHER" id="PTHR11008:SF32">
    <property type="entry name" value="CIRCADIAN CLOCK-CONTROLLED PROTEIN DAYWAKE-RELATED"/>
    <property type="match status" value="1"/>
</dbReference>
<comment type="similarity">
    <text evidence="3">Belongs to the TO family.</text>
</comment>
<dbReference type="InterPro" id="IPR010562">
    <property type="entry name" value="Haemolymph_juvenile_hormone-bd"/>
</dbReference>
<dbReference type="EMBL" id="FZQP02002935">
    <property type="protein sequence ID" value="VVC96903.1"/>
    <property type="molecule type" value="Genomic_DNA"/>
</dbReference>
<dbReference type="InterPro" id="IPR038606">
    <property type="entry name" value="To_sf"/>
</dbReference>
<dbReference type="GO" id="GO:0005615">
    <property type="term" value="C:extracellular space"/>
    <property type="evidence" value="ECO:0007669"/>
    <property type="project" value="TreeGrafter"/>
</dbReference>
<evidence type="ECO:0000256" key="1">
    <source>
        <dbReference type="ARBA" id="ARBA00022729"/>
    </source>
</evidence>